<keyword evidence="8" id="KW-0029">Amino-acid transport</keyword>
<feature type="transmembrane region" description="Helical" evidence="15">
    <location>
        <begin position="416"/>
        <end position="440"/>
    </location>
</feature>
<name>A0A978UI33_ZIZJJ</name>
<feature type="region of interest" description="Disordered" evidence="14">
    <location>
        <begin position="1"/>
        <end position="60"/>
    </location>
</feature>
<comment type="caution">
    <text evidence="17">The sequence shown here is derived from an EMBL/GenBank/DDBJ whole genome shotgun (WGS) entry which is preliminary data.</text>
</comment>
<dbReference type="FunFam" id="2.40.70.10:FF:000073">
    <property type="entry name" value="Aspartic proteinase PCS1"/>
    <property type="match status" value="1"/>
</dbReference>
<evidence type="ECO:0000313" key="18">
    <source>
        <dbReference type="Proteomes" id="UP000813462"/>
    </source>
</evidence>
<keyword evidence="7" id="KW-0378">Hydrolase</keyword>
<evidence type="ECO:0000256" key="7">
    <source>
        <dbReference type="ARBA" id="ARBA00022801"/>
    </source>
</evidence>
<evidence type="ECO:0000256" key="9">
    <source>
        <dbReference type="ARBA" id="ARBA00022989"/>
    </source>
</evidence>
<dbReference type="PROSITE" id="PS51767">
    <property type="entry name" value="PEPTIDASE_A1"/>
    <property type="match status" value="1"/>
</dbReference>
<comment type="similarity">
    <text evidence="2">Belongs to the peptidase A1 family.</text>
</comment>
<feature type="transmembrane region" description="Helical" evidence="15">
    <location>
        <begin position="229"/>
        <end position="252"/>
    </location>
</feature>
<dbReference type="Pfam" id="PF14543">
    <property type="entry name" value="TAXi_N"/>
    <property type="match status" value="1"/>
</dbReference>
<keyword evidence="3" id="KW-0813">Transport</keyword>
<accession>A0A978UI33</accession>
<dbReference type="InterPro" id="IPR032861">
    <property type="entry name" value="TAXi_N"/>
</dbReference>
<proteinExistence type="inferred from homology"/>
<keyword evidence="10 15" id="KW-0472">Membrane</keyword>
<evidence type="ECO:0000256" key="5">
    <source>
        <dbReference type="ARBA" id="ARBA00022692"/>
    </source>
</evidence>
<dbReference type="GO" id="GO:0004190">
    <property type="term" value="F:aspartic-type endopeptidase activity"/>
    <property type="evidence" value="ECO:0007669"/>
    <property type="project" value="UniProtKB-KW"/>
</dbReference>
<evidence type="ECO:0000256" key="14">
    <source>
        <dbReference type="SAM" id="MobiDB-lite"/>
    </source>
</evidence>
<dbReference type="AlphaFoldDB" id="A0A978UI33"/>
<feature type="domain" description="Peptidase A1" evidence="16">
    <location>
        <begin position="555"/>
        <end position="913"/>
    </location>
</feature>
<evidence type="ECO:0000256" key="8">
    <source>
        <dbReference type="ARBA" id="ARBA00022970"/>
    </source>
</evidence>
<evidence type="ECO:0000256" key="1">
    <source>
        <dbReference type="ARBA" id="ARBA00004141"/>
    </source>
</evidence>
<evidence type="ECO:0000256" key="4">
    <source>
        <dbReference type="ARBA" id="ARBA00022670"/>
    </source>
</evidence>
<feature type="transmembrane region" description="Helical" evidence="15">
    <location>
        <begin position="452"/>
        <end position="473"/>
    </location>
</feature>
<comment type="similarity">
    <text evidence="12">Belongs to the amino acid/polyamine transporter 2 family. Amino acid/auxin permease (AAAP) (TC 2.A.18.5) subfamily.</text>
</comment>
<keyword evidence="5 15" id="KW-0812">Transmembrane</keyword>
<organism evidence="17 18">
    <name type="scientific">Ziziphus jujuba var. spinosa</name>
    <dbReference type="NCBI Taxonomy" id="714518"/>
    <lineage>
        <taxon>Eukaryota</taxon>
        <taxon>Viridiplantae</taxon>
        <taxon>Streptophyta</taxon>
        <taxon>Embryophyta</taxon>
        <taxon>Tracheophyta</taxon>
        <taxon>Spermatophyta</taxon>
        <taxon>Magnoliopsida</taxon>
        <taxon>eudicotyledons</taxon>
        <taxon>Gunneridae</taxon>
        <taxon>Pentapetalae</taxon>
        <taxon>rosids</taxon>
        <taxon>fabids</taxon>
        <taxon>Rosales</taxon>
        <taxon>Rhamnaceae</taxon>
        <taxon>Paliureae</taxon>
        <taxon>Ziziphus</taxon>
    </lineage>
</organism>
<dbReference type="GO" id="GO:0006508">
    <property type="term" value="P:proteolysis"/>
    <property type="evidence" value="ECO:0007669"/>
    <property type="project" value="UniProtKB-KW"/>
</dbReference>
<dbReference type="Pfam" id="PF01490">
    <property type="entry name" value="Aa_trans"/>
    <property type="match status" value="1"/>
</dbReference>
<dbReference type="EMBL" id="JAEACU010000011">
    <property type="protein sequence ID" value="KAH7514464.1"/>
    <property type="molecule type" value="Genomic_DNA"/>
</dbReference>
<evidence type="ECO:0000256" key="3">
    <source>
        <dbReference type="ARBA" id="ARBA00022448"/>
    </source>
</evidence>
<feature type="active site" evidence="13">
    <location>
        <position position="573"/>
    </location>
</feature>
<evidence type="ECO:0000256" key="10">
    <source>
        <dbReference type="ARBA" id="ARBA00023136"/>
    </source>
</evidence>
<keyword evidence="6" id="KW-0064">Aspartyl protease</keyword>
<feature type="transmembrane region" description="Helical" evidence="15">
    <location>
        <begin position="185"/>
        <end position="208"/>
    </location>
</feature>
<dbReference type="InterPro" id="IPR034161">
    <property type="entry name" value="Pepsin-like_plant"/>
</dbReference>
<feature type="transmembrane region" description="Helical" evidence="15">
    <location>
        <begin position="298"/>
        <end position="319"/>
    </location>
</feature>
<evidence type="ECO:0000256" key="13">
    <source>
        <dbReference type="PIRSR" id="PIRSR601461-1"/>
    </source>
</evidence>
<dbReference type="SUPFAM" id="SSF50630">
    <property type="entry name" value="Acid proteases"/>
    <property type="match status" value="1"/>
</dbReference>
<evidence type="ECO:0000313" key="17">
    <source>
        <dbReference type="EMBL" id="KAH7514464.1"/>
    </source>
</evidence>
<dbReference type="Proteomes" id="UP000813462">
    <property type="component" value="Unassembled WGS sequence"/>
</dbReference>
<dbReference type="InterPro" id="IPR001461">
    <property type="entry name" value="Aspartic_peptidase_A1"/>
</dbReference>
<dbReference type="CDD" id="cd05476">
    <property type="entry name" value="pepsin_A_like_plant"/>
    <property type="match status" value="1"/>
</dbReference>
<dbReference type="FunFam" id="2.40.70.10:FF:000046">
    <property type="entry name" value="Aspartic proteinase PCS1"/>
    <property type="match status" value="1"/>
</dbReference>
<evidence type="ECO:0000259" key="16">
    <source>
        <dbReference type="PROSITE" id="PS51767"/>
    </source>
</evidence>
<dbReference type="InterPro" id="IPR001969">
    <property type="entry name" value="Aspartic_peptidase_AS"/>
</dbReference>
<sequence length="928" mass="101709">MKLDEDLGRDRGDDDQFQTDDEENQAERVFDLEGVDTESDVDTLPSRHDSGNDIIDDDMPAWPQSYRQSIDMYTSVTPPNVNFLRGSGLVKRSTSSLSAFKTQQQASESDTLLRNHLLSETCLNQEASTPNFRSSSLLYSKPSIRELPPPQKQCSFAQATLNGINVLCGIGLLTTPYAIKEGGWLSLMLLVMFGVICCYTGILLKCCLESTQGLETYPDIGQAAFGKAGRLAIAILLYMELYAASVEFITMISDNWASLYPNTSISFGGIQLDSHQTFAISAALLILPTVWLRNLSLLSYLSVGGVIASILVALCLLWVGVVNKVGFHPGGTALDLTNFSVSIGIYGYSYSGHSVFPNIYSSMKEPSQFPHVLFTSFLFCFLMYIGVAVCGFLMFGNSTQSQFTLNMPKQLVASKIATWTMVVNPITKYALTITPVMLSLEELLPLALRESYSVSLIMRTILVFSTLIVSLTVPYFGSVMALIGSMLAMLVALIFPCACYLRLFKHRVTKLQPKLCSSQTATPPALVLPLKTQEIPSGTLPISPNKLRFHQNVSLTVSLTVGNPPQNVSMVIDTGSELSWLHCNKTQNFSSIFDPTRSSSYSAIPCSSPTCTNRTQDFSIPASCDPNNLCHAILSYADASSSEGNLASDTFNLGTSNIPGLVFGCMDSGFSSNSDEDSKNTGLMGMNRGSLSFVSQMEFPKFSYCISGHDFSGLLLLGDTNFSSISPLNYTPLIQIPTPLPYFDRVAYTVQLEGIKVSEKLLPIPKSVFEPDHTGAGQTMVDSGTQFTFLLGPAYTALRNEFLNQTTGVLSVLDDPSFIFQEAMDLCYRVPLTRTTLPRLPTVSLLFQGAEMTVSGESILYRVPGQLVGNDSVYCFTFGNSDLLGVEAYVIGHHHQQNMWMEFDLQRSRIGLAQVQCDLESQRYGLRV</sequence>
<evidence type="ECO:0000256" key="6">
    <source>
        <dbReference type="ARBA" id="ARBA00022750"/>
    </source>
</evidence>
<evidence type="ECO:0000256" key="2">
    <source>
        <dbReference type="ARBA" id="ARBA00007447"/>
    </source>
</evidence>
<reference evidence="17" key="1">
    <citation type="journal article" date="2021" name="Front. Plant Sci.">
        <title>Chromosome-Scale Genome Assembly for Chinese Sour Jujube and Insights Into Its Genome Evolution and Domestication Signature.</title>
        <authorList>
            <person name="Shen L.-Y."/>
            <person name="Luo H."/>
            <person name="Wang X.-L."/>
            <person name="Wang X.-M."/>
            <person name="Qiu X.-J."/>
            <person name="Liu H."/>
            <person name="Zhou S.-S."/>
            <person name="Jia K.-H."/>
            <person name="Nie S."/>
            <person name="Bao Y.-T."/>
            <person name="Zhang R.-G."/>
            <person name="Yun Q.-Z."/>
            <person name="Chai Y.-H."/>
            <person name="Lu J.-Y."/>
            <person name="Li Y."/>
            <person name="Zhao S.-W."/>
            <person name="Mao J.-F."/>
            <person name="Jia S.-G."/>
            <person name="Mao Y.-M."/>
        </authorList>
    </citation>
    <scope>NUCLEOTIDE SEQUENCE</scope>
    <source>
        <strain evidence="17">AT0</strain>
        <tissue evidence="17">Leaf</tissue>
    </source>
</reference>
<dbReference type="PANTHER" id="PTHR47965:SF77">
    <property type="entry name" value="ASPARTIC PROTEINASE PCS1"/>
    <property type="match status" value="1"/>
</dbReference>
<dbReference type="InterPro" id="IPR013057">
    <property type="entry name" value="AA_transpt_TM"/>
</dbReference>
<gene>
    <name evidence="17" type="ORF">FEM48_Zijuj11G0092400</name>
</gene>
<keyword evidence="11" id="KW-0325">Glycoprotein</keyword>
<keyword evidence="9 15" id="KW-1133">Transmembrane helix</keyword>
<feature type="compositionally biased region" description="Acidic residues" evidence="14">
    <location>
        <begin position="15"/>
        <end position="24"/>
    </location>
</feature>
<feature type="compositionally biased region" description="Basic and acidic residues" evidence="14">
    <location>
        <begin position="1"/>
        <end position="14"/>
    </location>
</feature>
<keyword evidence="4" id="KW-0645">Protease</keyword>
<dbReference type="PANTHER" id="PTHR47965">
    <property type="entry name" value="ASPARTYL PROTEASE-RELATED"/>
    <property type="match status" value="1"/>
</dbReference>
<evidence type="ECO:0000256" key="12">
    <source>
        <dbReference type="ARBA" id="ARBA00049662"/>
    </source>
</evidence>
<feature type="active site" evidence="13">
    <location>
        <position position="782"/>
    </location>
</feature>
<feature type="transmembrane region" description="Helical" evidence="15">
    <location>
        <begin position="272"/>
        <end position="291"/>
    </location>
</feature>
<dbReference type="GO" id="GO:0016020">
    <property type="term" value="C:membrane"/>
    <property type="evidence" value="ECO:0007669"/>
    <property type="project" value="UniProtKB-SubCell"/>
</dbReference>
<dbReference type="InterPro" id="IPR032799">
    <property type="entry name" value="TAXi_C"/>
</dbReference>
<dbReference type="Gene3D" id="2.40.70.10">
    <property type="entry name" value="Acid Proteases"/>
    <property type="match status" value="2"/>
</dbReference>
<comment type="subcellular location">
    <subcellularLocation>
        <location evidence="1">Membrane</location>
        <topology evidence="1">Multi-pass membrane protein</topology>
    </subcellularLocation>
</comment>
<dbReference type="FunFam" id="1.20.1740.10:FF:000047">
    <property type="entry name" value="Amino acid transporter AVT1A"/>
    <property type="match status" value="1"/>
</dbReference>
<evidence type="ECO:0000256" key="11">
    <source>
        <dbReference type="ARBA" id="ARBA00023180"/>
    </source>
</evidence>
<feature type="transmembrane region" description="Helical" evidence="15">
    <location>
        <begin position="372"/>
        <end position="396"/>
    </location>
</feature>
<dbReference type="GO" id="GO:0006865">
    <property type="term" value="P:amino acid transport"/>
    <property type="evidence" value="ECO:0007669"/>
    <property type="project" value="UniProtKB-KW"/>
</dbReference>
<dbReference type="InterPro" id="IPR021109">
    <property type="entry name" value="Peptidase_aspartic_dom_sf"/>
</dbReference>
<dbReference type="Pfam" id="PF14541">
    <property type="entry name" value="TAXi_C"/>
    <property type="match status" value="1"/>
</dbReference>
<feature type="transmembrane region" description="Helical" evidence="15">
    <location>
        <begin position="479"/>
        <end position="501"/>
    </location>
</feature>
<dbReference type="PROSITE" id="PS00141">
    <property type="entry name" value="ASP_PROTEASE"/>
    <property type="match status" value="1"/>
</dbReference>
<evidence type="ECO:0000256" key="15">
    <source>
        <dbReference type="SAM" id="Phobius"/>
    </source>
</evidence>
<dbReference type="InterPro" id="IPR033121">
    <property type="entry name" value="PEPTIDASE_A1"/>
</dbReference>
<protein>
    <recommendedName>
        <fullName evidence="16">Peptidase A1 domain-containing protein</fullName>
    </recommendedName>
</protein>